<reference evidence="2" key="2">
    <citation type="submission" date="2021-04" db="EMBL/GenBank/DDBJ databases">
        <authorList>
            <person name="Podell S."/>
        </authorList>
    </citation>
    <scope>NUCLEOTIDE SEQUENCE</scope>
    <source>
        <strain evidence="2">Hildebrandi</strain>
    </source>
</reference>
<feature type="region of interest" description="Disordered" evidence="1">
    <location>
        <begin position="60"/>
        <end position="109"/>
    </location>
</feature>
<name>A0A9K3Q7J3_9STRA</name>
<sequence length="495" mass="53890">MTLILDPSHYKTRDALLEAGLKAELRLLQEGVTACVPRWLLQRSDSSSIGRTNIITQTNGIATGTGTGTFPPNNSPASSPSRNGNHNYNKENNHNYEKEEEDSNSSCGNGMLLNTQSAASFSYSDWNTVLPTIDWTRCEPNILCTVATDVWIPILQQLSNVAVVTTATTTADDFTNRINSNNPNQMEDIMANNTANHYRCCPHHFKVYHRLATILMGLAAMANHNNNNNNNNNDSDSVKTSRDDDCLVLLQQIRSLAQRILKESRMKGRYGATHYYCWFTAVAGECSEALGDLACAHLAYKSVGKLESTFHGRMTLLPVYGSNNVPISMTKTTTTTTTLINEQSESFDSNDGGVGRRHLGFPLGTRSNNHSYSNNASINKTVFPPPLLGAVIPPTLHDLAQHHKDHRVVAVGGGGTDTNTASNSKIGNRFVSTGSLMDRIHRTGSSDSLVVSSHDEISNGNNRNSSSSNNKTTSAVVSYHHSGSLLVGNFDTSNN</sequence>
<feature type="region of interest" description="Disordered" evidence="1">
    <location>
        <begin position="444"/>
        <end position="475"/>
    </location>
</feature>
<evidence type="ECO:0000313" key="2">
    <source>
        <dbReference type="EMBL" id="KAG7373798.1"/>
    </source>
</evidence>
<gene>
    <name evidence="2" type="ORF">IV203_012893</name>
</gene>
<keyword evidence="3" id="KW-1185">Reference proteome</keyword>
<dbReference type="AlphaFoldDB" id="A0A9K3Q7J3"/>
<feature type="compositionally biased region" description="Low complexity" evidence="1">
    <location>
        <begin position="458"/>
        <end position="470"/>
    </location>
</feature>
<organism evidence="2 3">
    <name type="scientific">Nitzschia inconspicua</name>
    <dbReference type="NCBI Taxonomy" id="303405"/>
    <lineage>
        <taxon>Eukaryota</taxon>
        <taxon>Sar</taxon>
        <taxon>Stramenopiles</taxon>
        <taxon>Ochrophyta</taxon>
        <taxon>Bacillariophyta</taxon>
        <taxon>Bacillariophyceae</taxon>
        <taxon>Bacillariophycidae</taxon>
        <taxon>Bacillariales</taxon>
        <taxon>Bacillariaceae</taxon>
        <taxon>Nitzschia</taxon>
    </lineage>
</organism>
<comment type="caution">
    <text evidence="2">The sequence shown here is derived from an EMBL/GenBank/DDBJ whole genome shotgun (WGS) entry which is preliminary data.</text>
</comment>
<accession>A0A9K3Q7J3</accession>
<dbReference type="PANTHER" id="PTHR42264">
    <property type="entry name" value="EPHRIN_REC_LIKE DOMAIN-CONTAINING PROTEIN"/>
    <property type="match status" value="1"/>
</dbReference>
<dbReference type="Proteomes" id="UP000693970">
    <property type="component" value="Unassembled WGS sequence"/>
</dbReference>
<feature type="compositionally biased region" description="Basic and acidic residues" evidence="1">
    <location>
        <begin position="88"/>
        <end position="97"/>
    </location>
</feature>
<evidence type="ECO:0000313" key="3">
    <source>
        <dbReference type="Proteomes" id="UP000693970"/>
    </source>
</evidence>
<proteinExistence type="predicted"/>
<evidence type="ECO:0000256" key="1">
    <source>
        <dbReference type="SAM" id="MobiDB-lite"/>
    </source>
</evidence>
<dbReference type="PANTHER" id="PTHR42264:SF6">
    <property type="entry name" value="TRANSMEMBRANE PROTEIN"/>
    <property type="match status" value="1"/>
</dbReference>
<protein>
    <submittedName>
        <fullName evidence="2">Uncharacterized protein</fullName>
    </submittedName>
</protein>
<dbReference type="EMBL" id="JAGRRH010000001">
    <property type="protein sequence ID" value="KAG7373798.1"/>
    <property type="molecule type" value="Genomic_DNA"/>
</dbReference>
<feature type="compositionally biased region" description="Low complexity" evidence="1">
    <location>
        <begin position="60"/>
        <end position="87"/>
    </location>
</feature>
<reference evidence="2" key="1">
    <citation type="journal article" date="2021" name="Sci. Rep.">
        <title>Diploid genomic architecture of Nitzschia inconspicua, an elite biomass production diatom.</title>
        <authorList>
            <person name="Oliver A."/>
            <person name="Podell S."/>
            <person name="Pinowska A."/>
            <person name="Traller J.C."/>
            <person name="Smith S.R."/>
            <person name="McClure R."/>
            <person name="Beliaev A."/>
            <person name="Bohutskyi P."/>
            <person name="Hill E.A."/>
            <person name="Rabines A."/>
            <person name="Zheng H."/>
            <person name="Allen L.Z."/>
            <person name="Kuo A."/>
            <person name="Grigoriev I.V."/>
            <person name="Allen A.E."/>
            <person name="Hazlebeck D."/>
            <person name="Allen E.E."/>
        </authorList>
    </citation>
    <scope>NUCLEOTIDE SEQUENCE</scope>
    <source>
        <strain evidence="2">Hildebrandi</strain>
    </source>
</reference>